<feature type="region of interest" description="Disordered" evidence="1">
    <location>
        <begin position="1"/>
        <end position="33"/>
    </location>
</feature>
<gene>
    <name evidence="2" type="ORF">SAMN02743940_1321</name>
</gene>
<evidence type="ECO:0000313" key="3">
    <source>
        <dbReference type="Proteomes" id="UP000185062"/>
    </source>
</evidence>
<accession>A0A1N6HRH5</accession>
<dbReference type="AlphaFoldDB" id="A0A1N6HRH5"/>
<protein>
    <submittedName>
        <fullName evidence="2">Uncharacterized protein</fullName>
    </submittedName>
</protein>
<organism evidence="2 3">
    <name type="scientific">Nitrosomonas cryotolerans ATCC 49181</name>
    <dbReference type="NCBI Taxonomy" id="1131553"/>
    <lineage>
        <taxon>Bacteria</taxon>
        <taxon>Pseudomonadati</taxon>
        <taxon>Pseudomonadota</taxon>
        <taxon>Betaproteobacteria</taxon>
        <taxon>Nitrosomonadales</taxon>
        <taxon>Nitrosomonadaceae</taxon>
        <taxon>Nitrosomonas</taxon>
    </lineage>
</organism>
<dbReference type="RefSeq" id="WP_028462093.1">
    <property type="nucleotide sequence ID" value="NZ_FSRO01000001.1"/>
</dbReference>
<proteinExistence type="predicted"/>
<dbReference type="Proteomes" id="UP000185062">
    <property type="component" value="Unassembled WGS sequence"/>
</dbReference>
<keyword evidence="3" id="KW-1185">Reference proteome</keyword>
<evidence type="ECO:0000256" key="1">
    <source>
        <dbReference type="SAM" id="MobiDB-lite"/>
    </source>
</evidence>
<feature type="compositionally biased region" description="Basic and acidic residues" evidence="1">
    <location>
        <begin position="1"/>
        <end position="10"/>
    </location>
</feature>
<name>A0A1N6HRH5_9PROT</name>
<sequence>MNPNPRHPETHTLANNQLSGFNNDTKPNDSENIANTQHSLHDTIEAFAKALARSFLLLIIKD</sequence>
<dbReference type="EMBL" id="FSRO01000001">
    <property type="protein sequence ID" value="SIO22387.1"/>
    <property type="molecule type" value="Genomic_DNA"/>
</dbReference>
<reference evidence="2 3" key="1">
    <citation type="submission" date="2016-12" db="EMBL/GenBank/DDBJ databases">
        <authorList>
            <person name="Song W.-J."/>
            <person name="Kurnit D.M."/>
        </authorList>
    </citation>
    <scope>NUCLEOTIDE SEQUENCE [LARGE SCALE GENOMIC DNA]</scope>
    <source>
        <strain evidence="2 3">ATCC 49181</strain>
    </source>
</reference>
<evidence type="ECO:0000313" key="2">
    <source>
        <dbReference type="EMBL" id="SIO22387.1"/>
    </source>
</evidence>
<feature type="compositionally biased region" description="Polar residues" evidence="1">
    <location>
        <begin position="12"/>
        <end position="33"/>
    </location>
</feature>